<feature type="domain" description="Thioesterase" evidence="2">
    <location>
        <begin position="122"/>
        <end position="197"/>
    </location>
</feature>
<dbReference type="HOGENOM" id="CLU_052827_4_2_1"/>
<dbReference type="CDD" id="cd03443">
    <property type="entry name" value="PaaI_thioesterase"/>
    <property type="match status" value="1"/>
</dbReference>
<dbReference type="InterPro" id="IPR052061">
    <property type="entry name" value="PTE-AB_protein"/>
</dbReference>
<feature type="region of interest" description="Disordered" evidence="1">
    <location>
        <begin position="65"/>
        <end position="98"/>
    </location>
</feature>
<dbReference type="RefSeq" id="XP_013310249.1">
    <property type="nucleotide sequence ID" value="XM_013454795.1"/>
</dbReference>
<evidence type="ECO:0000313" key="3">
    <source>
        <dbReference type="EMBL" id="KIW49665.1"/>
    </source>
</evidence>
<name>A0A0D2E4I8_9EURO</name>
<protein>
    <recommendedName>
        <fullName evidence="2">Thioesterase domain-containing protein</fullName>
    </recommendedName>
</protein>
<evidence type="ECO:0000256" key="1">
    <source>
        <dbReference type="SAM" id="MobiDB-lite"/>
    </source>
</evidence>
<reference evidence="3 4" key="1">
    <citation type="submission" date="2015-01" db="EMBL/GenBank/DDBJ databases">
        <title>The Genome Sequence of Exophiala xenobiotica CBS118157.</title>
        <authorList>
            <consortium name="The Broad Institute Genomics Platform"/>
            <person name="Cuomo C."/>
            <person name="de Hoog S."/>
            <person name="Gorbushina A."/>
            <person name="Stielow B."/>
            <person name="Teixiera M."/>
            <person name="Abouelleil A."/>
            <person name="Chapman S.B."/>
            <person name="Priest M."/>
            <person name="Young S.K."/>
            <person name="Wortman J."/>
            <person name="Nusbaum C."/>
            <person name="Birren B."/>
        </authorList>
    </citation>
    <scope>NUCLEOTIDE SEQUENCE [LARGE SCALE GENOMIC DNA]</scope>
    <source>
        <strain evidence="3 4">CBS 118157</strain>
    </source>
</reference>
<dbReference type="PANTHER" id="PTHR47260">
    <property type="entry name" value="UPF0644 PROTEIN PB2B4.06"/>
    <property type="match status" value="1"/>
</dbReference>
<dbReference type="InterPro" id="IPR006683">
    <property type="entry name" value="Thioestr_dom"/>
</dbReference>
<organism evidence="3 4">
    <name type="scientific">Exophiala xenobiotica</name>
    <dbReference type="NCBI Taxonomy" id="348802"/>
    <lineage>
        <taxon>Eukaryota</taxon>
        <taxon>Fungi</taxon>
        <taxon>Dikarya</taxon>
        <taxon>Ascomycota</taxon>
        <taxon>Pezizomycotina</taxon>
        <taxon>Eurotiomycetes</taxon>
        <taxon>Chaetothyriomycetidae</taxon>
        <taxon>Chaetothyriales</taxon>
        <taxon>Herpotrichiellaceae</taxon>
        <taxon>Exophiala</taxon>
    </lineage>
</organism>
<dbReference type="Gene3D" id="3.10.129.10">
    <property type="entry name" value="Hotdog Thioesterase"/>
    <property type="match status" value="1"/>
</dbReference>
<dbReference type="InterPro" id="IPR029069">
    <property type="entry name" value="HotDog_dom_sf"/>
</dbReference>
<proteinExistence type="predicted"/>
<dbReference type="Pfam" id="PF03061">
    <property type="entry name" value="4HBT"/>
    <property type="match status" value="1"/>
</dbReference>
<accession>A0A0D2E4I8</accession>
<dbReference type="SUPFAM" id="SSF54637">
    <property type="entry name" value="Thioesterase/thiol ester dehydrase-isomerase"/>
    <property type="match status" value="1"/>
</dbReference>
<dbReference type="PANTHER" id="PTHR47260:SF3">
    <property type="entry name" value="THIOESTERASE FAMILY PROTEIN (AFU_ORTHOLOGUE AFUA_7G03960)"/>
    <property type="match status" value="1"/>
</dbReference>
<dbReference type="AlphaFoldDB" id="A0A0D2E4I8"/>
<dbReference type="GeneID" id="25333230"/>
<evidence type="ECO:0000259" key="2">
    <source>
        <dbReference type="Pfam" id="PF03061"/>
    </source>
</evidence>
<dbReference type="Proteomes" id="UP000054342">
    <property type="component" value="Unassembled WGS sequence"/>
</dbReference>
<evidence type="ECO:0000313" key="4">
    <source>
        <dbReference type="Proteomes" id="UP000054342"/>
    </source>
</evidence>
<dbReference type="OrthoDB" id="506431at2759"/>
<dbReference type="EMBL" id="KN847323">
    <property type="protein sequence ID" value="KIW49665.1"/>
    <property type="molecule type" value="Genomic_DNA"/>
</dbReference>
<gene>
    <name evidence="3" type="ORF">PV05_11322</name>
</gene>
<keyword evidence="4" id="KW-1185">Reference proteome</keyword>
<sequence length="220" mass="23995">MRNLKYHPDFDIPWCQNLLASHSISDVQVPTEHRLRSDNNNIPLHDGVSNSMFAQTLYTPSAIRAQINFKRPRPRPRPTTPETAKAEANSLESQSSSQSHPWESWEYCYLLSLGSGVDGKTGRAHGGFNALILDQMTGSVASMVSGSVAPATATLTVDYKAPIATPGVVLCRGWAVERQGRKTWVRAQVEDGQGNLLASGKALFIDPKPTPASTPRSDKL</sequence>